<organism evidence="1 2">
    <name type="scientific">Enterococcus faecalis TX0630</name>
    <dbReference type="NCBI Taxonomy" id="749508"/>
    <lineage>
        <taxon>Bacteria</taxon>
        <taxon>Bacillati</taxon>
        <taxon>Bacillota</taxon>
        <taxon>Bacilli</taxon>
        <taxon>Lactobacillales</taxon>
        <taxon>Enterococcaceae</taxon>
        <taxon>Enterococcus</taxon>
    </lineage>
</organism>
<proteinExistence type="predicted"/>
<reference evidence="1 2" key="1">
    <citation type="submission" date="2010-09" db="EMBL/GenBank/DDBJ databases">
        <authorList>
            <person name="Weinstock G."/>
            <person name="Sodergren E."/>
            <person name="Clifton S."/>
            <person name="Fulton L."/>
            <person name="Fulton B."/>
            <person name="Courtney L."/>
            <person name="Fronick C."/>
            <person name="Harrison M."/>
            <person name="Strong C."/>
            <person name="Farmer C."/>
            <person name="Delahaunty K."/>
            <person name="Markovic C."/>
            <person name="Hall O."/>
            <person name="Minx P."/>
            <person name="Tomlinson C."/>
            <person name="Mitreva M."/>
            <person name="Hou S."/>
            <person name="Chen J."/>
            <person name="Wollam A."/>
            <person name="Pepin K.H."/>
            <person name="Johnson M."/>
            <person name="Bhonagiri V."/>
            <person name="Zhang X."/>
            <person name="Suruliraj S."/>
            <person name="Warren W."/>
            <person name="Chinwalla A."/>
            <person name="Mardis E.R."/>
            <person name="Wilson R.K."/>
        </authorList>
    </citation>
    <scope>NUCLEOTIDE SEQUENCE [LARGE SCALE GENOMIC DNA]</scope>
    <source>
        <strain evidence="1 2">TX0630</strain>
    </source>
</reference>
<evidence type="ECO:0000313" key="1">
    <source>
        <dbReference type="EMBL" id="EFU90263.1"/>
    </source>
</evidence>
<name>A0ABC9P5G7_ENTFL</name>
<dbReference type="Proteomes" id="UP000004933">
    <property type="component" value="Unassembled WGS sequence"/>
</dbReference>
<sequence>MKARNLPPKIFINMALIKDTTATLQVIHWLTIPHHKKTDNLE</sequence>
<comment type="caution">
    <text evidence="1">The sequence shown here is derived from an EMBL/GenBank/DDBJ whole genome shotgun (WGS) entry which is preliminary data.</text>
</comment>
<dbReference type="AlphaFoldDB" id="A0ABC9P5G7"/>
<evidence type="ECO:0000313" key="2">
    <source>
        <dbReference type="Proteomes" id="UP000004933"/>
    </source>
</evidence>
<gene>
    <name evidence="1" type="ORF">HMPREF9511_01735</name>
</gene>
<dbReference type="EMBL" id="AEBE01000067">
    <property type="protein sequence ID" value="EFU90263.1"/>
    <property type="molecule type" value="Genomic_DNA"/>
</dbReference>
<protein>
    <submittedName>
        <fullName evidence="1">Uncharacterized protein</fullName>
    </submittedName>
</protein>
<accession>A0ABC9P5G7</accession>